<dbReference type="PROSITE" id="PS01249">
    <property type="entry name" value="HYPA"/>
    <property type="match status" value="1"/>
</dbReference>
<organism evidence="6 7">
    <name type="scientific">Sphaerobacter thermophilus (strain ATCC 49802 / DSM 20745 / KCCM 41009 / NCIMB 13125 / S 6022)</name>
    <dbReference type="NCBI Taxonomy" id="479434"/>
    <lineage>
        <taxon>Bacteria</taxon>
        <taxon>Pseudomonadati</taxon>
        <taxon>Thermomicrobiota</taxon>
        <taxon>Thermomicrobia</taxon>
        <taxon>Sphaerobacterales</taxon>
        <taxon>Sphaerobacterineae</taxon>
        <taxon>Sphaerobacteraceae</taxon>
        <taxon>Sphaerobacter</taxon>
    </lineage>
</organism>
<dbReference type="EMBL" id="CP001824">
    <property type="protein sequence ID" value="ACZ39911.1"/>
    <property type="molecule type" value="Genomic_DNA"/>
</dbReference>
<dbReference type="OrthoDB" id="9800361at2"/>
<dbReference type="HAMAP" id="MF_00213">
    <property type="entry name" value="HypA_HybF"/>
    <property type="match status" value="1"/>
</dbReference>
<protein>
    <recommendedName>
        <fullName evidence="5">Hydrogenase maturation factor HypA</fullName>
    </recommendedName>
</protein>
<dbReference type="PANTHER" id="PTHR34535">
    <property type="entry name" value="HYDROGENASE MATURATION FACTOR HYPA"/>
    <property type="match status" value="1"/>
</dbReference>
<dbReference type="PIRSF" id="PIRSF004761">
    <property type="entry name" value="Hydrgn_mat_HypA"/>
    <property type="match status" value="1"/>
</dbReference>
<evidence type="ECO:0000313" key="7">
    <source>
        <dbReference type="Proteomes" id="UP000002027"/>
    </source>
</evidence>
<dbReference type="KEGG" id="sti:Sthe_2496"/>
<keyword evidence="7" id="KW-1185">Reference proteome</keyword>
<evidence type="ECO:0000313" key="6">
    <source>
        <dbReference type="EMBL" id="ACZ39911.1"/>
    </source>
</evidence>
<evidence type="ECO:0000256" key="1">
    <source>
        <dbReference type="ARBA" id="ARBA00010748"/>
    </source>
</evidence>
<keyword evidence="2 5" id="KW-0533">Nickel</keyword>
<dbReference type="InterPro" id="IPR020538">
    <property type="entry name" value="Hydgase_Ni_incorp_HypA/HybF_CS"/>
</dbReference>
<dbReference type="GO" id="GO:0016151">
    <property type="term" value="F:nickel cation binding"/>
    <property type="evidence" value="ECO:0007669"/>
    <property type="project" value="UniProtKB-UniRule"/>
</dbReference>
<dbReference type="InParanoid" id="D1CAW4"/>
<dbReference type="HOGENOM" id="CLU_126929_4_0_0"/>
<comment type="similarity">
    <text evidence="1 5">Belongs to the HypA/HybF family.</text>
</comment>
<evidence type="ECO:0000256" key="5">
    <source>
        <dbReference type="HAMAP-Rule" id="MF_00213"/>
    </source>
</evidence>
<dbReference type="Pfam" id="PF01155">
    <property type="entry name" value="HypA"/>
    <property type="match status" value="1"/>
</dbReference>
<feature type="binding site" evidence="5">
    <location>
        <position position="89"/>
    </location>
    <ligand>
        <name>Zn(2+)</name>
        <dbReference type="ChEBI" id="CHEBI:29105"/>
    </ligand>
</feature>
<feature type="binding site" evidence="5">
    <location>
        <position position="76"/>
    </location>
    <ligand>
        <name>Zn(2+)</name>
        <dbReference type="ChEBI" id="CHEBI:29105"/>
    </ligand>
</feature>
<dbReference type="eggNOG" id="COG0375">
    <property type="taxonomic scope" value="Bacteria"/>
</dbReference>
<dbReference type="GO" id="GO:0051604">
    <property type="term" value="P:protein maturation"/>
    <property type="evidence" value="ECO:0007669"/>
    <property type="project" value="InterPro"/>
</dbReference>
<feature type="binding site" evidence="5">
    <location>
        <position position="73"/>
    </location>
    <ligand>
        <name>Zn(2+)</name>
        <dbReference type="ChEBI" id="CHEBI:29105"/>
    </ligand>
</feature>
<accession>D1CAW4</accession>
<evidence type="ECO:0000256" key="2">
    <source>
        <dbReference type="ARBA" id="ARBA00022596"/>
    </source>
</evidence>
<dbReference type="Gene3D" id="3.30.2320.80">
    <property type="match status" value="1"/>
</dbReference>
<dbReference type="STRING" id="479434.Sthe_2496"/>
<evidence type="ECO:0000256" key="4">
    <source>
        <dbReference type="ARBA" id="ARBA00022833"/>
    </source>
</evidence>
<gene>
    <name evidence="5" type="primary">hypA</name>
    <name evidence="6" type="ordered locus">Sthe_2496</name>
</gene>
<dbReference type="AlphaFoldDB" id="D1CAW4"/>
<evidence type="ECO:0000256" key="3">
    <source>
        <dbReference type="ARBA" id="ARBA00022723"/>
    </source>
</evidence>
<dbReference type="NCBIfam" id="TIGR00100">
    <property type="entry name" value="hypA"/>
    <property type="match status" value="1"/>
</dbReference>
<proteinExistence type="inferred from homology"/>
<feature type="binding site" evidence="5">
    <location>
        <position position="2"/>
    </location>
    <ligand>
        <name>Ni(2+)</name>
        <dbReference type="ChEBI" id="CHEBI:49786"/>
    </ligand>
</feature>
<sequence>MHELALSAYLLESVEERAREAGARRVVAINLVVGDRSCVEEEALRFCFELLSPGTLAERAQLALRWVPMRFWCNTCAAEYTPDLAGFHCPRCGTVGGVLDDGTDVLIESLEIET</sequence>
<dbReference type="InterPro" id="IPR000688">
    <property type="entry name" value="HypA/HybF"/>
</dbReference>
<reference evidence="6 7" key="2">
    <citation type="journal article" date="2010" name="Stand. Genomic Sci.">
        <title>Complete genome sequence of Desulfohalobium retbaense type strain (HR(100)).</title>
        <authorList>
            <person name="Spring S."/>
            <person name="Nolan M."/>
            <person name="Lapidus A."/>
            <person name="Glavina Del Rio T."/>
            <person name="Copeland A."/>
            <person name="Tice H."/>
            <person name="Cheng J.F."/>
            <person name="Lucas S."/>
            <person name="Land M."/>
            <person name="Chen F."/>
            <person name="Bruce D."/>
            <person name="Goodwin L."/>
            <person name="Pitluck S."/>
            <person name="Ivanova N."/>
            <person name="Mavromatis K."/>
            <person name="Mikhailova N."/>
            <person name="Pati A."/>
            <person name="Chen A."/>
            <person name="Palaniappan K."/>
            <person name="Hauser L."/>
            <person name="Chang Y.J."/>
            <person name="Jeffries C.D."/>
            <person name="Munk C."/>
            <person name="Kiss H."/>
            <person name="Chain P."/>
            <person name="Han C."/>
            <person name="Brettin T."/>
            <person name="Detter J.C."/>
            <person name="Schuler E."/>
            <person name="Goker M."/>
            <person name="Rohde M."/>
            <person name="Bristow J."/>
            <person name="Eisen J.A."/>
            <person name="Markowitz V."/>
            <person name="Hugenholtz P."/>
            <person name="Kyrpides N.C."/>
            <person name="Klenk H.P."/>
        </authorList>
    </citation>
    <scope>NUCLEOTIDE SEQUENCE [LARGE SCALE GENOMIC DNA]</scope>
    <source>
        <strain evidence="7">ATCC 49802 / DSM 20745 / S 6022</strain>
    </source>
</reference>
<dbReference type="PANTHER" id="PTHR34535:SF3">
    <property type="entry name" value="HYDROGENASE MATURATION FACTOR HYPA"/>
    <property type="match status" value="1"/>
</dbReference>
<keyword evidence="4 5" id="KW-0862">Zinc</keyword>
<dbReference type="Proteomes" id="UP000002027">
    <property type="component" value="Chromosome 2"/>
</dbReference>
<feature type="binding site" evidence="5">
    <location>
        <position position="92"/>
    </location>
    <ligand>
        <name>Zn(2+)</name>
        <dbReference type="ChEBI" id="CHEBI:29105"/>
    </ligand>
</feature>
<keyword evidence="3 5" id="KW-0479">Metal-binding</keyword>
<dbReference type="RefSeq" id="WP_012872951.1">
    <property type="nucleotide sequence ID" value="NC_013524.1"/>
</dbReference>
<comment type="function">
    <text evidence="5">Involved in the maturation of [NiFe] hydrogenases. Required for nickel insertion into the metal center of the hydrogenase.</text>
</comment>
<reference evidence="7" key="1">
    <citation type="submission" date="2009-11" db="EMBL/GenBank/DDBJ databases">
        <title>The complete chromosome 2 of Sphaerobacter thermophilus DSM 20745.</title>
        <authorList>
            <person name="Lucas S."/>
            <person name="Copeland A."/>
            <person name="Lapidus A."/>
            <person name="Glavina del Rio T."/>
            <person name="Dalin E."/>
            <person name="Tice H."/>
            <person name="Bruce D."/>
            <person name="Goodwin L."/>
            <person name="Pitluck S."/>
            <person name="Kyrpides N."/>
            <person name="Mavromatis K."/>
            <person name="Ivanova N."/>
            <person name="Mikhailova N."/>
            <person name="LaButti K.M."/>
            <person name="Clum A."/>
            <person name="Sun H.I."/>
            <person name="Brettin T."/>
            <person name="Detter J.C."/>
            <person name="Han C."/>
            <person name="Larimer F."/>
            <person name="Land M."/>
            <person name="Hauser L."/>
            <person name="Markowitz V."/>
            <person name="Cheng J.F."/>
            <person name="Hugenholtz P."/>
            <person name="Woyke T."/>
            <person name="Wu D."/>
            <person name="Steenblock K."/>
            <person name="Schneider S."/>
            <person name="Pukall R."/>
            <person name="Goeker M."/>
            <person name="Klenk H.P."/>
            <person name="Eisen J.A."/>
        </authorList>
    </citation>
    <scope>NUCLEOTIDE SEQUENCE [LARGE SCALE GENOMIC DNA]</scope>
    <source>
        <strain evidence="7">ATCC 49802 / DSM 20745 / S 6022</strain>
    </source>
</reference>
<dbReference type="GO" id="GO:0008270">
    <property type="term" value="F:zinc ion binding"/>
    <property type="evidence" value="ECO:0007669"/>
    <property type="project" value="UniProtKB-UniRule"/>
</dbReference>
<name>D1CAW4_SPHTD</name>